<dbReference type="GO" id="GO:0019867">
    <property type="term" value="C:outer membrane"/>
    <property type="evidence" value="ECO:0007669"/>
    <property type="project" value="InterPro"/>
</dbReference>
<dbReference type="Gene3D" id="2.20.230.10">
    <property type="entry name" value="Resuscitation-promoting factor rpfb"/>
    <property type="match status" value="1"/>
</dbReference>
<feature type="transmembrane region" description="Helical" evidence="2">
    <location>
        <begin position="18"/>
        <end position="36"/>
    </location>
</feature>
<dbReference type="Gene3D" id="2.40.40.10">
    <property type="entry name" value="RlpA-like domain"/>
    <property type="match status" value="1"/>
</dbReference>
<dbReference type="SUPFAM" id="SSF50685">
    <property type="entry name" value="Barwin-like endoglucanases"/>
    <property type="match status" value="1"/>
</dbReference>
<dbReference type="Pfam" id="PF03990">
    <property type="entry name" value="DUF348"/>
    <property type="match status" value="3"/>
</dbReference>
<evidence type="ECO:0000259" key="3">
    <source>
        <dbReference type="PROSITE" id="PS51109"/>
    </source>
</evidence>
<keyword evidence="1" id="KW-0732">Signal</keyword>
<evidence type="ECO:0000313" key="5">
    <source>
        <dbReference type="Proteomes" id="UP000184251"/>
    </source>
</evidence>
<dbReference type="Pfam" id="PF06725">
    <property type="entry name" value="3D"/>
    <property type="match status" value="1"/>
</dbReference>
<evidence type="ECO:0000313" key="4">
    <source>
        <dbReference type="EMBL" id="SHE51236.1"/>
    </source>
</evidence>
<dbReference type="PROSITE" id="PS51109">
    <property type="entry name" value="G5"/>
    <property type="match status" value="1"/>
</dbReference>
<dbReference type="InterPro" id="IPR011098">
    <property type="entry name" value="G5_dom"/>
</dbReference>
<dbReference type="OrthoDB" id="9798935at2"/>
<dbReference type="InterPro" id="IPR010611">
    <property type="entry name" value="3D_dom"/>
</dbReference>
<dbReference type="PANTHER" id="PTHR39160">
    <property type="entry name" value="CELL WALL-BINDING PROTEIN YOCH"/>
    <property type="match status" value="1"/>
</dbReference>
<dbReference type="GO" id="GO:0009254">
    <property type="term" value="P:peptidoglycan turnover"/>
    <property type="evidence" value="ECO:0007669"/>
    <property type="project" value="InterPro"/>
</dbReference>
<sequence>MKKFFKKDGSNQVDIKRVLIILAIMVLSITGVGYTMSFNQVLIIDDGVEIEARTRKDTVREVLAENEIDYISQDGIYPGLESPIEDQMTVQIHRAVNVSIEVDDRAIDLLTPAENVEKAIEEAGLKLGDNDHVSAPLDKALEEGMTIKITRALDCTVNVDGQTYELATTAKNVGEVLVEANVSLKEEDKVNYDFTEKVHNDMKIVVTRVTKEIIEEEESVSYKTIRRSNSSMEVGKTKVVQSGKKGLNLNTVEVTYEDGVEVNRNTLETKVVKKPVDEIVNVGTRVIASRGMSGSGSYRTLTVTATAYSSQDPGVGTRTATGRTLQRGIIAVDTRVIPFGTKIYVPGYGYGIAADRGGAIKGNKIDVAFNSRREALIFGRRTVTIRIYD</sequence>
<dbReference type="InterPro" id="IPR051933">
    <property type="entry name" value="Resuscitation_pf_RpfB"/>
</dbReference>
<dbReference type="CDD" id="cd22786">
    <property type="entry name" value="DPBB_YuiC-like"/>
    <property type="match status" value="1"/>
</dbReference>
<gene>
    <name evidence="4" type="ORF">SAMN02746064_00629</name>
</gene>
<dbReference type="InterPro" id="IPR007137">
    <property type="entry name" value="DUF348"/>
</dbReference>
<dbReference type="Proteomes" id="UP000184251">
    <property type="component" value="Unassembled WGS sequence"/>
</dbReference>
<name>A0A1M4U3L6_9FIRM</name>
<dbReference type="AlphaFoldDB" id="A0A1M4U3L6"/>
<dbReference type="GO" id="GO:0004553">
    <property type="term" value="F:hydrolase activity, hydrolyzing O-glycosyl compounds"/>
    <property type="evidence" value="ECO:0007669"/>
    <property type="project" value="InterPro"/>
</dbReference>
<evidence type="ECO:0000256" key="1">
    <source>
        <dbReference type="ARBA" id="ARBA00022729"/>
    </source>
</evidence>
<dbReference type="Pfam" id="PF07501">
    <property type="entry name" value="G5"/>
    <property type="match status" value="1"/>
</dbReference>
<organism evidence="4 5">
    <name type="scientific">Alkalibacter saccharofermentans DSM 14828</name>
    <dbReference type="NCBI Taxonomy" id="1120975"/>
    <lineage>
        <taxon>Bacteria</taxon>
        <taxon>Bacillati</taxon>
        <taxon>Bacillota</taxon>
        <taxon>Clostridia</taxon>
        <taxon>Eubacteriales</taxon>
        <taxon>Eubacteriaceae</taxon>
        <taxon>Alkalibacter</taxon>
    </lineage>
</organism>
<dbReference type="STRING" id="1120975.SAMN02746064_00629"/>
<keyword evidence="2" id="KW-1133">Transmembrane helix</keyword>
<dbReference type="RefSeq" id="WP_073269629.1">
    <property type="nucleotide sequence ID" value="NZ_FQTU01000003.1"/>
</dbReference>
<feature type="domain" description="G5" evidence="3">
    <location>
        <begin position="206"/>
        <end position="286"/>
    </location>
</feature>
<dbReference type="PANTHER" id="PTHR39160:SF4">
    <property type="entry name" value="RESUSCITATION-PROMOTING FACTOR RPFB"/>
    <property type="match status" value="1"/>
</dbReference>
<keyword evidence="2" id="KW-0472">Membrane</keyword>
<accession>A0A1M4U3L6</accession>
<reference evidence="4 5" key="1">
    <citation type="submission" date="2016-11" db="EMBL/GenBank/DDBJ databases">
        <authorList>
            <person name="Jaros S."/>
            <person name="Januszkiewicz K."/>
            <person name="Wedrychowicz H."/>
        </authorList>
    </citation>
    <scope>NUCLEOTIDE SEQUENCE [LARGE SCALE GENOMIC DNA]</scope>
    <source>
        <strain evidence="4 5">DSM 14828</strain>
    </source>
</reference>
<proteinExistence type="predicted"/>
<keyword evidence="2" id="KW-0812">Transmembrane</keyword>
<protein>
    <submittedName>
        <fullName evidence="4">Uncharacterized conserved protein YabE, contains G5 and tandem DUF348 domains</fullName>
    </submittedName>
</protein>
<keyword evidence="5" id="KW-1185">Reference proteome</keyword>
<dbReference type="InterPro" id="IPR036908">
    <property type="entry name" value="RlpA-like_sf"/>
</dbReference>
<evidence type="ECO:0000256" key="2">
    <source>
        <dbReference type="SAM" id="Phobius"/>
    </source>
</evidence>
<dbReference type="SMART" id="SM01208">
    <property type="entry name" value="G5"/>
    <property type="match status" value="1"/>
</dbReference>
<dbReference type="EMBL" id="FQTU01000003">
    <property type="protein sequence ID" value="SHE51236.1"/>
    <property type="molecule type" value="Genomic_DNA"/>
</dbReference>